<proteinExistence type="predicted"/>
<evidence type="ECO:0000259" key="1">
    <source>
        <dbReference type="Pfam" id="PF13333"/>
    </source>
</evidence>
<dbReference type="EMBL" id="CP065219">
    <property type="protein sequence ID" value="QPL56612.1"/>
    <property type="molecule type" value="Genomic_DNA"/>
</dbReference>
<sequence>MHQTVFEYIEVDYNRTRMHSALGDLNPVNFEHQNVGLNEVSSVVDADH</sequence>
<gene>
    <name evidence="2" type="ORF">I3X05_23515</name>
</gene>
<keyword evidence="2" id="KW-0614">Plasmid</keyword>
<organism evidence="2 3">
    <name type="scientific">Vibrio navarrensis</name>
    <dbReference type="NCBI Taxonomy" id="29495"/>
    <lineage>
        <taxon>Bacteria</taxon>
        <taxon>Pseudomonadati</taxon>
        <taxon>Pseudomonadota</taxon>
        <taxon>Gammaproteobacteria</taxon>
        <taxon>Vibrionales</taxon>
        <taxon>Vibrionaceae</taxon>
        <taxon>Vibrio</taxon>
    </lineage>
</organism>
<evidence type="ECO:0000313" key="3">
    <source>
        <dbReference type="Proteomes" id="UP000594435"/>
    </source>
</evidence>
<dbReference type="Pfam" id="PF13333">
    <property type="entry name" value="rve_2"/>
    <property type="match status" value="1"/>
</dbReference>
<dbReference type="GO" id="GO:0015074">
    <property type="term" value="P:DNA integration"/>
    <property type="evidence" value="ECO:0007669"/>
    <property type="project" value="InterPro"/>
</dbReference>
<geneLocation type="plasmid" evidence="2 3">
    <name>pVN20-VB00237</name>
</geneLocation>
<protein>
    <submittedName>
        <fullName evidence="2">IS3 family transposase</fullName>
    </submittedName>
</protein>
<accession>A0AAJ4IH88</accession>
<name>A0AAJ4IH88_9VIBR</name>
<dbReference type="AlphaFoldDB" id="A0AAJ4IH88"/>
<dbReference type="Proteomes" id="UP000594435">
    <property type="component" value="Plasmid pVN20-VB00237"/>
</dbReference>
<reference evidence="2 3" key="1">
    <citation type="submission" date="2020-11" db="EMBL/GenBank/DDBJ databases">
        <title>Complete and Circularized Genome Assembly of a human isolate of Vibrio navarrensis biotype pommerensis with MiSeq and MinION Sequence Data.</title>
        <authorList>
            <person name="Schwartz K."/>
            <person name="Borowiak M."/>
            <person name="Deneke C."/>
            <person name="Balau V."/>
            <person name="Metelmann C."/>
            <person name="Strauch E."/>
        </authorList>
    </citation>
    <scope>NUCLEOTIDE SEQUENCE [LARGE SCALE GENOMIC DNA]</scope>
    <source>
        <strain evidence="2 3">20-VB00237</strain>
        <plasmid evidence="2 3">pVN20-VB00237</plasmid>
    </source>
</reference>
<feature type="domain" description="Integrase catalytic" evidence="1">
    <location>
        <begin position="1"/>
        <end position="34"/>
    </location>
</feature>
<dbReference type="InterPro" id="IPR001584">
    <property type="entry name" value="Integrase_cat-core"/>
</dbReference>
<evidence type="ECO:0000313" key="2">
    <source>
        <dbReference type="EMBL" id="QPL56612.1"/>
    </source>
</evidence>